<dbReference type="InterPro" id="IPR011250">
    <property type="entry name" value="OMP/PagP_B-barrel"/>
</dbReference>
<protein>
    <recommendedName>
        <fullName evidence="5">YfaZ</fullName>
    </recommendedName>
</protein>
<dbReference type="EMBL" id="JAESND010000011">
    <property type="protein sequence ID" value="MBM3117586.1"/>
    <property type="molecule type" value="Genomic_DNA"/>
</dbReference>
<keyword evidence="2" id="KW-0732">Signal</keyword>
<dbReference type="Proteomes" id="UP000809431">
    <property type="component" value="Unassembled WGS sequence"/>
</dbReference>
<name>A0ABS2BPL0_9NEIS</name>
<evidence type="ECO:0008006" key="5">
    <source>
        <dbReference type="Google" id="ProtNLM"/>
    </source>
</evidence>
<evidence type="ECO:0000256" key="1">
    <source>
        <dbReference type="ARBA" id="ARBA00004442"/>
    </source>
</evidence>
<sequence length="178" mass="17965">MKNILFAATLGALVISAGASASDVSMVAGEDYVAASASVNSGGLGFTADWTHNDDEGDVGGVGLGLGVPLGNALLTFGGKLVYIDVKSADTGVAGALGAGLSIPLGSRVVLYGEGYYSPDSLSSGIRSYTEAKAGVRFKITPAIGADLGYKYLNVDLKDGRPSRDLADGVYAGVNFSF</sequence>
<dbReference type="Pfam" id="PF07437">
    <property type="entry name" value="YfaZ"/>
    <property type="match status" value="1"/>
</dbReference>
<dbReference type="SUPFAM" id="SSF56925">
    <property type="entry name" value="OMPA-like"/>
    <property type="match status" value="1"/>
</dbReference>
<feature type="chain" id="PRO_5045834683" description="YfaZ" evidence="2">
    <location>
        <begin position="22"/>
        <end position="178"/>
    </location>
</feature>
<feature type="signal peptide" evidence="2">
    <location>
        <begin position="1"/>
        <end position="21"/>
    </location>
</feature>
<gene>
    <name evidence="3" type="ORF">JMJ54_17245</name>
</gene>
<comment type="subcellular location">
    <subcellularLocation>
        <location evidence="1">Cell outer membrane</location>
    </subcellularLocation>
</comment>
<accession>A0ABS2BPL0</accession>
<comment type="caution">
    <text evidence="3">The sequence shown here is derived from an EMBL/GenBank/DDBJ whole genome shotgun (WGS) entry which is preliminary data.</text>
</comment>
<keyword evidence="4" id="KW-1185">Reference proteome</keyword>
<evidence type="ECO:0000313" key="3">
    <source>
        <dbReference type="EMBL" id="MBM3117586.1"/>
    </source>
</evidence>
<dbReference type="RefSeq" id="WP_203539800.1">
    <property type="nucleotide sequence ID" value="NZ_JAESND010000011.1"/>
</dbReference>
<proteinExistence type="predicted"/>
<evidence type="ECO:0000313" key="4">
    <source>
        <dbReference type="Proteomes" id="UP000809431"/>
    </source>
</evidence>
<organism evidence="3 4">
    <name type="scientific">Jeongeupia naejangsanensis</name>
    <dbReference type="NCBI Taxonomy" id="613195"/>
    <lineage>
        <taxon>Bacteria</taxon>
        <taxon>Pseudomonadati</taxon>
        <taxon>Pseudomonadota</taxon>
        <taxon>Betaproteobacteria</taxon>
        <taxon>Neisseriales</taxon>
        <taxon>Chitinibacteraceae</taxon>
        <taxon>Jeongeupia</taxon>
    </lineage>
</organism>
<dbReference type="InterPro" id="IPR009998">
    <property type="entry name" value="YfaZ"/>
</dbReference>
<evidence type="ECO:0000256" key="2">
    <source>
        <dbReference type="SAM" id="SignalP"/>
    </source>
</evidence>
<reference evidence="3 4" key="1">
    <citation type="submission" date="2021-01" db="EMBL/GenBank/DDBJ databases">
        <title>Draft Genome Sequence and Polyhydroxyalkanoate Biosynthetic Potential of Jeongeupia naejangsanensis Type Strain DSM 24253.</title>
        <authorList>
            <person name="Turrini P."/>
            <person name="Artuso I."/>
            <person name="Lugli G.A."/>
            <person name="Frangipani E."/>
            <person name="Ventura M."/>
            <person name="Visca P."/>
        </authorList>
    </citation>
    <scope>NUCLEOTIDE SEQUENCE [LARGE SCALE GENOMIC DNA]</scope>
    <source>
        <strain evidence="3 4">DSM 24253</strain>
    </source>
</reference>
<dbReference type="Gene3D" id="2.40.160.20">
    <property type="match status" value="1"/>
</dbReference>